<feature type="transmembrane region" description="Helical" evidence="2">
    <location>
        <begin position="105"/>
        <end position="126"/>
    </location>
</feature>
<comment type="similarity">
    <text evidence="1">Belongs to the peptidase A24 family.</text>
</comment>
<dbReference type="PANTHER" id="PTHR30487:SF0">
    <property type="entry name" value="PREPILIN LEADER PEPTIDASE_N-METHYLTRANSFERASE-RELATED"/>
    <property type="match status" value="1"/>
</dbReference>
<evidence type="ECO:0000313" key="7">
    <source>
        <dbReference type="Proteomes" id="UP000718281"/>
    </source>
</evidence>
<evidence type="ECO:0000313" key="5">
    <source>
        <dbReference type="EMBL" id="MBK7272888.1"/>
    </source>
</evidence>
<dbReference type="InterPro" id="IPR000045">
    <property type="entry name" value="Prepilin_IV_endopep_pep"/>
</dbReference>
<dbReference type="Proteomes" id="UP000726105">
    <property type="component" value="Unassembled WGS sequence"/>
</dbReference>
<evidence type="ECO:0000313" key="8">
    <source>
        <dbReference type="Proteomes" id="UP000726105"/>
    </source>
</evidence>
<evidence type="ECO:0000259" key="3">
    <source>
        <dbReference type="Pfam" id="PF01478"/>
    </source>
</evidence>
<dbReference type="EMBL" id="JADJIB010000002">
    <property type="protein sequence ID" value="MBK7272888.1"/>
    <property type="molecule type" value="Genomic_DNA"/>
</dbReference>
<feature type="transmembrane region" description="Helical" evidence="2">
    <location>
        <begin position="132"/>
        <end position="149"/>
    </location>
</feature>
<evidence type="ECO:0000256" key="1">
    <source>
        <dbReference type="ARBA" id="ARBA00005801"/>
    </source>
</evidence>
<dbReference type="Proteomes" id="UP000886632">
    <property type="component" value="Unassembled WGS sequence"/>
</dbReference>
<dbReference type="EMBL" id="JADIXZ010000004">
    <property type="protein sequence ID" value="MBK6300535.1"/>
    <property type="molecule type" value="Genomic_DNA"/>
</dbReference>
<dbReference type="GO" id="GO:0005886">
    <property type="term" value="C:plasma membrane"/>
    <property type="evidence" value="ECO:0007669"/>
    <property type="project" value="TreeGrafter"/>
</dbReference>
<dbReference type="Proteomes" id="UP000718281">
    <property type="component" value="Unassembled WGS sequence"/>
</dbReference>
<name>A0A934X4Y1_9MICO</name>
<feature type="transmembrane region" description="Helical" evidence="2">
    <location>
        <begin position="156"/>
        <end position="172"/>
    </location>
</feature>
<feature type="transmembrane region" description="Helical" evidence="2">
    <location>
        <begin position="205"/>
        <end position="223"/>
    </location>
</feature>
<organism evidence="4 7">
    <name type="scientific">Candidatus Phosphoribacter hodrii</name>
    <dbReference type="NCBI Taxonomy" id="2953743"/>
    <lineage>
        <taxon>Bacteria</taxon>
        <taxon>Bacillati</taxon>
        <taxon>Actinomycetota</taxon>
        <taxon>Actinomycetes</taxon>
        <taxon>Micrococcales</taxon>
        <taxon>Dermatophilaceae</taxon>
        <taxon>Candidatus Phosphoribacter</taxon>
    </lineage>
</organism>
<evidence type="ECO:0000313" key="6">
    <source>
        <dbReference type="EMBL" id="MBL0004745.1"/>
    </source>
</evidence>
<protein>
    <submittedName>
        <fullName evidence="4">Prepilin peptidase</fullName>
    </submittedName>
</protein>
<dbReference type="AlphaFoldDB" id="A0A934X4Y1"/>
<dbReference type="InterPro" id="IPR050882">
    <property type="entry name" value="Prepilin_peptidase/N-MTase"/>
</dbReference>
<sequence length="224" mass="23567">MTVFTQTGPWWLVLAAVVVGSALGGWLRRELVTGGYRLDDEWDRPVLRRPWLLVALVPLVWGLLAWRVGGPGTLTLLPALLLVGFAGVALSWIDIDVHRLPHGLTYPLGAGVLGIVLVAGAVSGSWTLPVRALVSGVAAYLVLLVLALISRGQFGLGDVTVGGILGIALGSVDGRLPWWGLMLAFVISGLVSVVGLATRRLTMRTDLAFGPYLLVGALVAVLLG</sequence>
<reference evidence="7 8" key="1">
    <citation type="submission" date="2020-10" db="EMBL/GenBank/DDBJ databases">
        <title>Connecting structure to function with the recovery of over 1000 high-quality activated sludge metagenome-assembled genomes encoding full-length rRNA genes using long-read sequencing.</title>
        <authorList>
            <person name="Singleton C.M."/>
            <person name="Petriglieri F."/>
            <person name="Kristensen J.M."/>
            <person name="Kirkegaard R.H."/>
            <person name="Michaelsen T.Y."/>
            <person name="Andersen M.H."/>
            <person name="Karst S.M."/>
            <person name="Dueholm M.S."/>
            <person name="Nielsen P.H."/>
            <person name="Albertsen M."/>
        </authorList>
    </citation>
    <scope>NUCLEOTIDE SEQUENCE [LARGE SCALE GENOMIC DNA]</scope>
    <source>
        <strain evidence="4">AalE_18-Q3-R2-46_BAT3C.188</strain>
        <strain evidence="5">Ega_18-Q3-R5-49_MAXAC.001</strain>
        <strain evidence="6">Ribe_18-Q3-R11-54_MAXAC.001</strain>
    </source>
</reference>
<keyword evidence="2" id="KW-1133">Transmembrane helix</keyword>
<feature type="transmembrane region" description="Helical" evidence="2">
    <location>
        <begin position="50"/>
        <end position="68"/>
    </location>
</feature>
<evidence type="ECO:0000313" key="4">
    <source>
        <dbReference type="EMBL" id="MBK6300535.1"/>
    </source>
</evidence>
<feature type="domain" description="Prepilin type IV endopeptidase peptidase" evidence="3">
    <location>
        <begin position="86"/>
        <end position="193"/>
    </location>
</feature>
<dbReference type="Pfam" id="PF01478">
    <property type="entry name" value="Peptidase_A24"/>
    <property type="match status" value="1"/>
</dbReference>
<proteinExistence type="inferred from homology"/>
<dbReference type="GO" id="GO:0006465">
    <property type="term" value="P:signal peptide processing"/>
    <property type="evidence" value="ECO:0007669"/>
    <property type="project" value="TreeGrafter"/>
</dbReference>
<dbReference type="Gene3D" id="1.20.120.1220">
    <property type="match status" value="1"/>
</dbReference>
<keyword evidence="2" id="KW-0472">Membrane</keyword>
<gene>
    <name evidence="4" type="ORF">IPF40_05605</name>
    <name evidence="5" type="ORF">IPI13_06835</name>
    <name evidence="6" type="ORF">IPP00_12435</name>
</gene>
<feature type="transmembrane region" description="Helical" evidence="2">
    <location>
        <begin position="74"/>
        <end position="93"/>
    </location>
</feature>
<accession>A0A934X4Y1</accession>
<comment type="caution">
    <text evidence="4">The sequence shown here is derived from an EMBL/GenBank/DDBJ whole genome shotgun (WGS) entry which is preliminary data.</text>
</comment>
<dbReference type="PANTHER" id="PTHR30487">
    <property type="entry name" value="TYPE 4 PREPILIN-LIKE PROTEINS LEADER PEPTIDE-PROCESSING ENZYME"/>
    <property type="match status" value="1"/>
</dbReference>
<dbReference type="GO" id="GO:0004190">
    <property type="term" value="F:aspartic-type endopeptidase activity"/>
    <property type="evidence" value="ECO:0007669"/>
    <property type="project" value="InterPro"/>
</dbReference>
<evidence type="ECO:0000256" key="2">
    <source>
        <dbReference type="SAM" id="Phobius"/>
    </source>
</evidence>
<feature type="transmembrane region" description="Helical" evidence="2">
    <location>
        <begin position="12"/>
        <end position="29"/>
    </location>
</feature>
<feature type="transmembrane region" description="Helical" evidence="2">
    <location>
        <begin position="178"/>
        <end position="198"/>
    </location>
</feature>
<keyword evidence="2" id="KW-0812">Transmembrane</keyword>
<dbReference type="EMBL" id="JADKGK010000022">
    <property type="protein sequence ID" value="MBL0004745.1"/>
    <property type="molecule type" value="Genomic_DNA"/>
</dbReference>